<feature type="domain" description="ABC transmembrane type-1" evidence="9">
    <location>
        <begin position="56"/>
        <end position="244"/>
    </location>
</feature>
<keyword evidence="11" id="KW-1185">Reference proteome</keyword>
<dbReference type="Proteomes" id="UP000321058">
    <property type="component" value="Unassembled WGS sequence"/>
</dbReference>
<dbReference type="Pfam" id="PF00528">
    <property type="entry name" value="BPD_transp_1"/>
    <property type="match status" value="1"/>
</dbReference>
<gene>
    <name evidence="10" type="ORF">RSO01_92210</name>
</gene>
<keyword evidence="2 8" id="KW-0813">Transport</keyword>
<evidence type="ECO:0000256" key="5">
    <source>
        <dbReference type="ARBA" id="ARBA00022692"/>
    </source>
</evidence>
<dbReference type="InterPro" id="IPR035906">
    <property type="entry name" value="MetI-like_sf"/>
</dbReference>
<dbReference type="GO" id="GO:0005886">
    <property type="term" value="C:plasma membrane"/>
    <property type="evidence" value="ECO:0007669"/>
    <property type="project" value="UniProtKB-SubCell"/>
</dbReference>
<dbReference type="SUPFAM" id="SSF161098">
    <property type="entry name" value="MetI-like"/>
    <property type="match status" value="1"/>
</dbReference>
<reference evidence="10 11" key="1">
    <citation type="submission" date="2019-07" db="EMBL/GenBank/DDBJ databases">
        <title>Whole genome shotgun sequence of Reyranella soli NBRC 108950.</title>
        <authorList>
            <person name="Hosoyama A."/>
            <person name="Uohara A."/>
            <person name="Ohji S."/>
            <person name="Ichikawa N."/>
        </authorList>
    </citation>
    <scope>NUCLEOTIDE SEQUENCE [LARGE SCALE GENOMIC DNA]</scope>
    <source>
        <strain evidence="10 11">NBRC 108950</strain>
    </source>
</reference>
<keyword evidence="4" id="KW-0997">Cell inner membrane</keyword>
<feature type="transmembrane region" description="Helical" evidence="8">
    <location>
        <begin position="124"/>
        <end position="147"/>
    </location>
</feature>
<evidence type="ECO:0000259" key="9">
    <source>
        <dbReference type="PROSITE" id="PS50928"/>
    </source>
</evidence>
<name>A0A512NSY8_9HYPH</name>
<keyword evidence="5 8" id="KW-0812">Transmembrane</keyword>
<evidence type="ECO:0000256" key="6">
    <source>
        <dbReference type="ARBA" id="ARBA00022989"/>
    </source>
</evidence>
<evidence type="ECO:0000256" key="3">
    <source>
        <dbReference type="ARBA" id="ARBA00022475"/>
    </source>
</evidence>
<evidence type="ECO:0000313" key="10">
    <source>
        <dbReference type="EMBL" id="GEP62055.1"/>
    </source>
</evidence>
<evidence type="ECO:0000313" key="11">
    <source>
        <dbReference type="Proteomes" id="UP000321058"/>
    </source>
</evidence>
<feature type="transmembrane region" description="Helical" evidence="8">
    <location>
        <begin position="56"/>
        <end position="79"/>
    </location>
</feature>
<keyword evidence="3" id="KW-1003">Cell membrane</keyword>
<accession>A0A512NSY8</accession>
<organism evidence="10 11">
    <name type="scientific">Reyranella soli</name>
    <dbReference type="NCBI Taxonomy" id="1230389"/>
    <lineage>
        <taxon>Bacteria</taxon>
        <taxon>Pseudomonadati</taxon>
        <taxon>Pseudomonadota</taxon>
        <taxon>Alphaproteobacteria</taxon>
        <taxon>Hyphomicrobiales</taxon>
        <taxon>Reyranellaceae</taxon>
        <taxon>Reyranella</taxon>
    </lineage>
</organism>
<keyword evidence="6 8" id="KW-1133">Transmembrane helix</keyword>
<protein>
    <submittedName>
        <fullName evidence="10">ABC transporter permease</fullName>
    </submittedName>
</protein>
<feature type="transmembrane region" description="Helical" evidence="8">
    <location>
        <begin position="181"/>
        <end position="204"/>
    </location>
</feature>
<feature type="transmembrane region" description="Helical" evidence="8">
    <location>
        <begin position="100"/>
        <end position="118"/>
    </location>
</feature>
<sequence length="258" mass="27772">MLAATGIFGLVFLTVPLLIVIPMSFSPARALTFPPPGFSLRWYQTFFGDPRWMEAMWTSTVVAVLSSVAALVLGSLAAYGLRRGSFAGRDWAEGNFMSPLIVPTIIVAIALYLSLAKVGLLGSFIGLVAAHTVLNVPLVMMVMGVAVREFDLRIEQVAWSLGASWSYTVVKVMLPNLAPSVFAAWIFAFIGSFDEVIVTSFIAGKYETVPKKMFNELILEVNPTITAVATLLIAVTVLALAAVTLVLSRAGKLKQTIV</sequence>
<feature type="transmembrane region" description="Helical" evidence="8">
    <location>
        <begin position="224"/>
        <end position="247"/>
    </location>
</feature>
<comment type="subcellular location">
    <subcellularLocation>
        <location evidence="1">Cell inner membrane</location>
        <topology evidence="1">Multi-pass membrane protein</topology>
    </subcellularLocation>
    <subcellularLocation>
        <location evidence="8">Cell membrane</location>
        <topology evidence="8">Multi-pass membrane protein</topology>
    </subcellularLocation>
</comment>
<evidence type="ECO:0000256" key="2">
    <source>
        <dbReference type="ARBA" id="ARBA00022448"/>
    </source>
</evidence>
<keyword evidence="7 8" id="KW-0472">Membrane</keyword>
<proteinExistence type="inferred from homology"/>
<dbReference type="PANTHER" id="PTHR43357:SF4">
    <property type="entry name" value="INNER MEMBRANE ABC TRANSPORTER PERMEASE PROTEIN YDCV"/>
    <property type="match status" value="1"/>
</dbReference>
<dbReference type="PROSITE" id="PS50928">
    <property type="entry name" value="ABC_TM1"/>
    <property type="match status" value="1"/>
</dbReference>
<dbReference type="CDD" id="cd06261">
    <property type="entry name" value="TM_PBP2"/>
    <property type="match status" value="1"/>
</dbReference>
<evidence type="ECO:0000256" key="7">
    <source>
        <dbReference type="ARBA" id="ARBA00023136"/>
    </source>
</evidence>
<evidence type="ECO:0000256" key="8">
    <source>
        <dbReference type="RuleBase" id="RU363032"/>
    </source>
</evidence>
<comment type="similarity">
    <text evidence="8">Belongs to the binding-protein-dependent transport system permease family.</text>
</comment>
<dbReference type="InterPro" id="IPR000515">
    <property type="entry name" value="MetI-like"/>
</dbReference>
<dbReference type="GO" id="GO:0055085">
    <property type="term" value="P:transmembrane transport"/>
    <property type="evidence" value="ECO:0007669"/>
    <property type="project" value="InterPro"/>
</dbReference>
<evidence type="ECO:0000256" key="4">
    <source>
        <dbReference type="ARBA" id="ARBA00022519"/>
    </source>
</evidence>
<dbReference type="AlphaFoldDB" id="A0A512NSY8"/>
<evidence type="ECO:0000256" key="1">
    <source>
        <dbReference type="ARBA" id="ARBA00004429"/>
    </source>
</evidence>
<dbReference type="Gene3D" id="1.10.3720.10">
    <property type="entry name" value="MetI-like"/>
    <property type="match status" value="1"/>
</dbReference>
<comment type="caution">
    <text evidence="10">The sequence shown here is derived from an EMBL/GenBank/DDBJ whole genome shotgun (WGS) entry which is preliminary data.</text>
</comment>
<dbReference type="EMBL" id="BKAJ01000297">
    <property type="protein sequence ID" value="GEP62055.1"/>
    <property type="molecule type" value="Genomic_DNA"/>
</dbReference>
<dbReference type="PANTHER" id="PTHR43357">
    <property type="entry name" value="INNER MEMBRANE ABC TRANSPORTER PERMEASE PROTEIN YDCV"/>
    <property type="match status" value="1"/>
</dbReference>